<feature type="compositionally biased region" description="Basic and acidic residues" evidence="1">
    <location>
        <begin position="89"/>
        <end position="106"/>
    </location>
</feature>
<keyword evidence="2" id="KW-0472">Membrane</keyword>
<gene>
    <name evidence="3" type="ORF">CWE08_04580</name>
</gene>
<feature type="compositionally biased region" description="Polar residues" evidence="1">
    <location>
        <begin position="67"/>
        <end position="85"/>
    </location>
</feature>
<organism evidence="3 4">
    <name type="scientific">Aliidiomarina iranensis</name>
    <dbReference type="NCBI Taxonomy" id="1434071"/>
    <lineage>
        <taxon>Bacteria</taxon>
        <taxon>Pseudomonadati</taxon>
        <taxon>Pseudomonadota</taxon>
        <taxon>Gammaproteobacteria</taxon>
        <taxon>Alteromonadales</taxon>
        <taxon>Idiomarinaceae</taxon>
        <taxon>Aliidiomarina</taxon>
    </lineage>
</organism>
<protein>
    <submittedName>
        <fullName evidence="3">Uncharacterized protein</fullName>
    </submittedName>
</protein>
<dbReference type="EMBL" id="PIPJ01000002">
    <property type="protein sequence ID" value="RUO22457.1"/>
    <property type="molecule type" value="Genomic_DNA"/>
</dbReference>
<proteinExistence type="predicted"/>
<comment type="caution">
    <text evidence="3">The sequence shown here is derived from an EMBL/GenBank/DDBJ whole genome shotgun (WGS) entry which is preliminary data.</text>
</comment>
<evidence type="ECO:0000313" key="4">
    <source>
        <dbReference type="Proteomes" id="UP000288395"/>
    </source>
</evidence>
<evidence type="ECO:0000256" key="1">
    <source>
        <dbReference type="SAM" id="MobiDB-lite"/>
    </source>
</evidence>
<dbReference type="AlphaFoldDB" id="A0A432W0B9"/>
<keyword evidence="2" id="KW-1133">Transmembrane helix</keyword>
<accession>A0A432W0B9</accession>
<evidence type="ECO:0000313" key="3">
    <source>
        <dbReference type="EMBL" id="RUO22457.1"/>
    </source>
</evidence>
<reference evidence="4" key="1">
    <citation type="journal article" date="2018" name="Front. Microbiol.">
        <title>Genome-Based Analysis Reveals the Taxonomy and Diversity of the Family Idiomarinaceae.</title>
        <authorList>
            <person name="Liu Y."/>
            <person name="Lai Q."/>
            <person name="Shao Z."/>
        </authorList>
    </citation>
    <scope>NUCLEOTIDE SEQUENCE [LARGE SCALE GENOMIC DNA]</scope>
    <source>
        <strain evidence="4">GBPy7</strain>
    </source>
</reference>
<feature type="region of interest" description="Disordered" evidence="1">
    <location>
        <begin position="67"/>
        <end position="106"/>
    </location>
</feature>
<evidence type="ECO:0000256" key="2">
    <source>
        <dbReference type="SAM" id="Phobius"/>
    </source>
</evidence>
<sequence length="106" mass="11892">MQNKLKEANNNGIFARLLAWVMLGMLLVVGLAVFVVMLLLSWLLIPIMIWRAKRRMADFHRRAQNANASNPYSRKSAHNNGSSYSGGRGEAESGRVFEAEVIDKSE</sequence>
<keyword evidence="2" id="KW-0812">Transmembrane</keyword>
<keyword evidence="4" id="KW-1185">Reference proteome</keyword>
<dbReference type="Proteomes" id="UP000288395">
    <property type="component" value="Unassembled WGS sequence"/>
</dbReference>
<name>A0A432W0B9_9GAMM</name>
<feature type="transmembrane region" description="Helical" evidence="2">
    <location>
        <begin position="20"/>
        <end position="45"/>
    </location>
</feature>